<sequence length="603" mass="64928">MRPRFSLAAAAPYVDNAADQRAVPAALLPALPSRDGQNEDMYVVVAHPPSTDRDAAAVFQPLDAAGAPSGPAVHAAAEDLHSTFARFETGSPRWVWETTRAWYPGLLAAGISLERCHDLALARAVLALSPYCSSSAYAEELRSRLVDGEEPSVPRQILPPPPAPNQSSLFDDVPTASGPEAAAVAAEFRSQLQTVADSTHPRRLSLLLAAESAGALLAAEMESTGLPWRRDIHEELLERLLGTRPPEGQRPPALERLAAELREALGSPTLNPDSPQELIRALHRAGIEVATTRSWELEQQKHRAIEPLLAYKKLSRLLTANGWTWLDTWVDNGRFRPEYVVGGVVSGRWASRGGGALQIPKMVRDAVRPDPGHVLIVADAAQLEPRVLAALAQDSALATAARGKDLYQGIAEQGFGGDRAKAKLAMLGAMYGATTGESGRLMPQLARTYPRAIGVVEAAARVGESGGTVGSYLGRGCPPASERWRAAQRTTSAEEQRRADAAARSRGRFTRNFVVQSTAAEWALCWLAEVRRRLRLLGGAAAVTGIVFFLHDEVMLHVPEERAGEVSRLIEESAAAATELMFGRIPIEFAVNVIVVRSYADAK</sequence>
<dbReference type="EC" id="2.7.7.7" evidence="1"/>
<evidence type="ECO:0000256" key="4">
    <source>
        <dbReference type="SAM" id="MobiDB-lite"/>
    </source>
</evidence>
<dbReference type="InterPro" id="IPR001098">
    <property type="entry name" value="DNA-dir_DNA_pol_A_palm_dom"/>
</dbReference>
<dbReference type="Gene3D" id="1.10.150.20">
    <property type="entry name" value="5' to 3' exonuclease, C-terminal subdomain"/>
    <property type="match status" value="1"/>
</dbReference>
<dbReference type="GO" id="GO:0003677">
    <property type="term" value="F:DNA binding"/>
    <property type="evidence" value="ECO:0007669"/>
    <property type="project" value="InterPro"/>
</dbReference>
<dbReference type="CDD" id="cd06444">
    <property type="entry name" value="DNA_pol_A"/>
    <property type="match status" value="1"/>
</dbReference>
<evidence type="ECO:0000256" key="1">
    <source>
        <dbReference type="ARBA" id="ARBA00012417"/>
    </source>
</evidence>
<proteinExistence type="predicted"/>
<dbReference type="GO" id="GO:0003887">
    <property type="term" value="F:DNA-directed DNA polymerase activity"/>
    <property type="evidence" value="ECO:0007669"/>
    <property type="project" value="UniProtKB-EC"/>
</dbReference>
<dbReference type="NCBIfam" id="NF011538">
    <property type="entry name" value="PRK14975.1-1"/>
    <property type="match status" value="1"/>
</dbReference>
<evidence type="ECO:0000259" key="5">
    <source>
        <dbReference type="SMART" id="SM00482"/>
    </source>
</evidence>
<feature type="region of interest" description="Disordered" evidence="4">
    <location>
        <begin position="148"/>
        <end position="167"/>
    </location>
</feature>
<dbReference type="EMBL" id="CADCTE010000115">
    <property type="protein sequence ID" value="CAA9248175.1"/>
    <property type="molecule type" value="Genomic_DNA"/>
</dbReference>
<dbReference type="GO" id="GO:0006261">
    <property type="term" value="P:DNA-templated DNA replication"/>
    <property type="evidence" value="ECO:0007669"/>
    <property type="project" value="InterPro"/>
</dbReference>
<gene>
    <name evidence="6" type="ORF">AVDCRST_MAG83-1991</name>
</gene>
<feature type="domain" description="DNA-directed DNA polymerase family A palm" evidence="5">
    <location>
        <begin position="360"/>
        <end position="562"/>
    </location>
</feature>
<dbReference type="Pfam" id="PF00476">
    <property type="entry name" value="DNA_pol_A"/>
    <property type="match status" value="1"/>
</dbReference>
<protein>
    <recommendedName>
        <fullName evidence="1">DNA-directed DNA polymerase</fullName>
        <ecNumber evidence="1">2.7.7.7</ecNumber>
    </recommendedName>
</protein>
<dbReference type="InterPro" id="IPR043502">
    <property type="entry name" value="DNA/RNA_pol_sf"/>
</dbReference>
<dbReference type="PANTHER" id="PTHR10133:SF27">
    <property type="entry name" value="DNA POLYMERASE NU"/>
    <property type="match status" value="1"/>
</dbReference>
<evidence type="ECO:0000256" key="3">
    <source>
        <dbReference type="ARBA" id="ARBA00049244"/>
    </source>
</evidence>
<name>A0A6J4IET6_9MICC</name>
<dbReference type="GO" id="GO:0006302">
    <property type="term" value="P:double-strand break repair"/>
    <property type="evidence" value="ECO:0007669"/>
    <property type="project" value="TreeGrafter"/>
</dbReference>
<organism evidence="6">
    <name type="scientific">uncultured Arthrobacter sp</name>
    <dbReference type="NCBI Taxonomy" id="114050"/>
    <lineage>
        <taxon>Bacteria</taxon>
        <taxon>Bacillati</taxon>
        <taxon>Actinomycetota</taxon>
        <taxon>Actinomycetes</taxon>
        <taxon>Micrococcales</taxon>
        <taxon>Micrococcaceae</taxon>
        <taxon>Arthrobacter</taxon>
        <taxon>environmental samples</taxon>
    </lineage>
</organism>
<keyword evidence="6" id="KW-0808">Transferase</keyword>
<dbReference type="InterPro" id="IPR002298">
    <property type="entry name" value="DNA_polymerase_A"/>
</dbReference>
<comment type="catalytic activity">
    <reaction evidence="3">
        <text>DNA(n) + a 2'-deoxyribonucleoside 5'-triphosphate = DNA(n+1) + diphosphate</text>
        <dbReference type="Rhea" id="RHEA:22508"/>
        <dbReference type="Rhea" id="RHEA-COMP:17339"/>
        <dbReference type="Rhea" id="RHEA-COMP:17340"/>
        <dbReference type="ChEBI" id="CHEBI:33019"/>
        <dbReference type="ChEBI" id="CHEBI:61560"/>
        <dbReference type="ChEBI" id="CHEBI:173112"/>
        <dbReference type="EC" id="2.7.7.7"/>
    </reaction>
</comment>
<dbReference type="AlphaFoldDB" id="A0A6J4IET6"/>
<dbReference type="PANTHER" id="PTHR10133">
    <property type="entry name" value="DNA POLYMERASE I"/>
    <property type="match status" value="1"/>
</dbReference>
<accession>A0A6J4IET6</accession>
<keyword evidence="2" id="KW-0235">DNA replication</keyword>
<keyword evidence="6" id="KW-0548">Nucleotidyltransferase</keyword>
<reference evidence="6" key="1">
    <citation type="submission" date="2020-02" db="EMBL/GenBank/DDBJ databases">
        <authorList>
            <person name="Meier V. D."/>
        </authorList>
    </citation>
    <scope>NUCLEOTIDE SEQUENCE</scope>
    <source>
        <strain evidence="6">AVDCRST_MAG83</strain>
    </source>
</reference>
<dbReference type="Gene3D" id="3.30.70.370">
    <property type="match status" value="1"/>
</dbReference>
<evidence type="ECO:0000256" key="2">
    <source>
        <dbReference type="ARBA" id="ARBA00022705"/>
    </source>
</evidence>
<dbReference type="SMART" id="SM00482">
    <property type="entry name" value="POLAc"/>
    <property type="match status" value="1"/>
</dbReference>
<evidence type="ECO:0000313" key="6">
    <source>
        <dbReference type="EMBL" id="CAA9248175.1"/>
    </source>
</evidence>
<dbReference type="SUPFAM" id="SSF56672">
    <property type="entry name" value="DNA/RNA polymerases"/>
    <property type="match status" value="1"/>
</dbReference>